<organism evidence="1">
    <name type="scientific">Physcomitrium patens</name>
    <name type="common">Spreading-leaved earth moss</name>
    <name type="synonym">Physcomitrella patens</name>
    <dbReference type="NCBI Taxonomy" id="3218"/>
    <lineage>
        <taxon>Eukaryota</taxon>
        <taxon>Viridiplantae</taxon>
        <taxon>Streptophyta</taxon>
        <taxon>Embryophyta</taxon>
        <taxon>Bryophyta</taxon>
        <taxon>Bryophytina</taxon>
        <taxon>Bryopsida</taxon>
        <taxon>Funariidae</taxon>
        <taxon>Funariales</taxon>
        <taxon>Funariaceae</taxon>
        <taxon>Physcomitrium</taxon>
    </lineage>
</organism>
<dbReference type="Gramene" id="Pp3c6_20410V3.2">
    <property type="protein sequence ID" value="PAC:32977658.CDS.1"/>
    <property type="gene ID" value="Pp3c6_20410"/>
</dbReference>
<dbReference type="Proteomes" id="UP000006727">
    <property type="component" value="Chromosome 6"/>
</dbReference>
<keyword evidence="3" id="KW-1185">Reference proteome</keyword>
<dbReference type="InParanoid" id="A0A2K1KGG9"/>
<dbReference type="AlphaFoldDB" id="A0A2K1KGG9"/>
<gene>
    <name evidence="1" type="ORF">PHYPA_009247</name>
</gene>
<evidence type="ECO:0000313" key="2">
    <source>
        <dbReference type="EnsemblPlants" id="PAC:32977657.CDS.1"/>
    </source>
</evidence>
<dbReference type="Gramene" id="Pp3c6_20410V3.1">
    <property type="protein sequence ID" value="PAC:32977657.CDS.1"/>
    <property type="gene ID" value="Pp3c6_20410"/>
</dbReference>
<sequence>MRKVEVNQFTDDDAMLNHLKMCISFSRSNELEKSAPRHKAAPAASLETSTEALSNLKLEEHDIDSALAGITDKLQALQATAN</sequence>
<reference evidence="1 3" key="2">
    <citation type="journal article" date="2018" name="Plant J.">
        <title>The Physcomitrella patens chromosome-scale assembly reveals moss genome structure and evolution.</title>
        <authorList>
            <person name="Lang D."/>
            <person name="Ullrich K.K."/>
            <person name="Murat F."/>
            <person name="Fuchs J."/>
            <person name="Jenkins J."/>
            <person name="Haas F.B."/>
            <person name="Piednoel M."/>
            <person name="Gundlach H."/>
            <person name="Van Bel M."/>
            <person name="Meyberg R."/>
            <person name="Vives C."/>
            <person name="Morata J."/>
            <person name="Symeonidi A."/>
            <person name="Hiss M."/>
            <person name="Muchero W."/>
            <person name="Kamisugi Y."/>
            <person name="Saleh O."/>
            <person name="Blanc G."/>
            <person name="Decker E.L."/>
            <person name="van Gessel N."/>
            <person name="Grimwood J."/>
            <person name="Hayes R.D."/>
            <person name="Graham S.W."/>
            <person name="Gunter L.E."/>
            <person name="McDaniel S.F."/>
            <person name="Hoernstein S.N.W."/>
            <person name="Larsson A."/>
            <person name="Li F.W."/>
            <person name="Perroud P.F."/>
            <person name="Phillips J."/>
            <person name="Ranjan P."/>
            <person name="Rokshar D.S."/>
            <person name="Rothfels C.J."/>
            <person name="Schneider L."/>
            <person name="Shu S."/>
            <person name="Stevenson D.W."/>
            <person name="Thummler F."/>
            <person name="Tillich M."/>
            <person name="Villarreal Aguilar J.C."/>
            <person name="Widiez T."/>
            <person name="Wong G.K."/>
            <person name="Wymore A."/>
            <person name="Zhang Y."/>
            <person name="Zimmer A.D."/>
            <person name="Quatrano R.S."/>
            <person name="Mayer K.F.X."/>
            <person name="Goodstein D."/>
            <person name="Casacuberta J.M."/>
            <person name="Vandepoele K."/>
            <person name="Reski R."/>
            <person name="Cuming A.C."/>
            <person name="Tuskan G.A."/>
            <person name="Maumus F."/>
            <person name="Salse J."/>
            <person name="Schmutz J."/>
            <person name="Rensing S.A."/>
        </authorList>
    </citation>
    <scope>NUCLEOTIDE SEQUENCE [LARGE SCALE GENOMIC DNA]</scope>
    <source>
        <strain evidence="2 3">cv. Gransden 2004</strain>
    </source>
</reference>
<evidence type="ECO:0000313" key="3">
    <source>
        <dbReference type="Proteomes" id="UP000006727"/>
    </source>
</evidence>
<reference evidence="1 3" key="1">
    <citation type="journal article" date="2008" name="Science">
        <title>The Physcomitrella genome reveals evolutionary insights into the conquest of land by plants.</title>
        <authorList>
            <person name="Rensing S."/>
            <person name="Lang D."/>
            <person name="Zimmer A."/>
            <person name="Terry A."/>
            <person name="Salamov A."/>
            <person name="Shapiro H."/>
            <person name="Nishiyama T."/>
            <person name="Perroud P.-F."/>
            <person name="Lindquist E."/>
            <person name="Kamisugi Y."/>
            <person name="Tanahashi T."/>
            <person name="Sakakibara K."/>
            <person name="Fujita T."/>
            <person name="Oishi K."/>
            <person name="Shin-I T."/>
            <person name="Kuroki Y."/>
            <person name="Toyoda A."/>
            <person name="Suzuki Y."/>
            <person name="Hashimoto A."/>
            <person name="Yamaguchi K."/>
            <person name="Sugano A."/>
            <person name="Kohara Y."/>
            <person name="Fujiyama A."/>
            <person name="Anterola A."/>
            <person name="Aoki S."/>
            <person name="Ashton N."/>
            <person name="Barbazuk W.B."/>
            <person name="Barker E."/>
            <person name="Bennetzen J."/>
            <person name="Bezanilla M."/>
            <person name="Blankenship R."/>
            <person name="Cho S.H."/>
            <person name="Dutcher S."/>
            <person name="Estelle M."/>
            <person name="Fawcett J.A."/>
            <person name="Gundlach H."/>
            <person name="Hanada K."/>
            <person name="Heyl A."/>
            <person name="Hicks K.A."/>
            <person name="Hugh J."/>
            <person name="Lohr M."/>
            <person name="Mayer K."/>
            <person name="Melkozernov A."/>
            <person name="Murata T."/>
            <person name="Nelson D."/>
            <person name="Pils B."/>
            <person name="Prigge M."/>
            <person name="Reiss B."/>
            <person name="Renner T."/>
            <person name="Rombauts S."/>
            <person name="Rushton P."/>
            <person name="Sanderfoot A."/>
            <person name="Schween G."/>
            <person name="Shiu S.-H."/>
            <person name="Stueber K."/>
            <person name="Theodoulou F.L."/>
            <person name="Tu H."/>
            <person name="Van de Peer Y."/>
            <person name="Verrier P.J."/>
            <person name="Waters E."/>
            <person name="Wood A."/>
            <person name="Yang L."/>
            <person name="Cove D."/>
            <person name="Cuming A."/>
            <person name="Hasebe M."/>
            <person name="Lucas S."/>
            <person name="Mishler D.B."/>
            <person name="Reski R."/>
            <person name="Grigoriev I."/>
            <person name="Quatrano R.S."/>
            <person name="Boore J.L."/>
        </authorList>
    </citation>
    <scope>NUCLEOTIDE SEQUENCE [LARGE SCALE GENOMIC DNA]</scope>
    <source>
        <strain evidence="2 3">cv. Gransden 2004</strain>
    </source>
</reference>
<name>A0A2K1KGG9_PHYPA</name>
<dbReference type="EnsemblPlants" id="Pp3c6_20410V3.1">
    <property type="protein sequence ID" value="PAC:32977657.CDS.1"/>
    <property type="gene ID" value="Pp3c6_20410"/>
</dbReference>
<reference evidence="2" key="3">
    <citation type="submission" date="2020-12" db="UniProtKB">
        <authorList>
            <consortium name="EnsemblPlants"/>
        </authorList>
    </citation>
    <scope>IDENTIFICATION</scope>
</reference>
<accession>A0A2K1KGG9</accession>
<dbReference type="EnsemblPlants" id="Pp3c6_20410V3.2">
    <property type="protein sequence ID" value="PAC:32977658.CDS.1"/>
    <property type="gene ID" value="Pp3c6_20410"/>
</dbReference>
<proteinExistence type="predicted"/>
<dbReference type="EMBL" id="ABEU02000006">
    <property type="protein sequence ID" value="PNR52872.1"/>
    <property type="molecule type" value="Genomic_DNA"/>
</dbReference>
<evidence type="ECO:0000313" key="1">
    <source>
        <dbReference type="EMBL" id="PNR52872.1"/>
    </source>
</evidence>
<protein>
    <submittedName>
        <fullName evidence="1 2">Uncharacterized protein</fullName>
    </submittedName>
</protein>
<dbReference type="PaxDb" id="3218-PP1S14_300V6.1"/>